<keyword evidence="3" id="KW-1185">Reference proteome</keyword>
<gene>
    <name evidence="2" type="ORF">SPI_09031</name>
</gene>
<name>A0A167M9G1_9HYPO</name>
<accession>A0A167M9G1</accession>
<feature type="compositionally biased region" description="Basic and acidic residues" evidence="1">
    <location>
        <begin position="509"/>
        <end position="521"/>
    </location>
</feature>
<feature type="compositionally biased region" description="Basic and acidic residues" evidence="1">
    <location>
        <begin position="539"/>
        <end position="549"/>
    </location>
</feature>
<feature type="compositionally biased region" description="Low complexity" evidence="1">
    <location>
        <begin position="216"/>
        <end position="230"/>
    </location>
</feature>
<feature type="compositionally biased region" description="Polar residues" evidence="1">
    <location>
        <begin position="391"/>
        <end position="404"/>
    </location>
</feature>
<feature type="region of interest" description="Disordered" evidence="1">
    <location>
        <begin position="340"/>
        <end position="371"/>
    </location>
</feature>
<sequence length="704" mass="75613">MDDETERLISALRHKLAELNAEVIAYRHGRANEFRRYAADLLRSVPENTVAEVARVIDNEAMLRETYAALYAGFQDNTGETGSILAPPSPAHVQPRRMASPPPVLNHTSGVPHAPPLSPAGAATQNASHAREDDFRGVFTPPFLPLLDGSSYDHRPNGIRVGGSAVSDEAHDRGETGSGGAVAKTSSPPAGSVTIPPTPTAPGPAPAKPKLKSALRRSSSLSPAQSAARPEVPRRVRFSFDGKEVLPNTTFFFKDSSDDLSWLLHDDRSGLTTARPATAAMTDDGGGGGGGSLLMSSSRSAQRSQLLPGAAHDTQPQSHGHGARQGWDNEGLLDEAMDSGFSHRSSFNEPTRGHGSTSEQDEEFDTLPLARKVSSSERLRALSKMPLEDPSNWTLVNPQSSPSETGAGAPAEKLDHAAQTAVEGQRNEDEEDDDEDGEFIAMRPARTAPYHELLQSTTPPPPPTPHDSITAPDGDIGTTAGGDEDNAIGYPLTRTSDNTPYLNEEDFAELEREPGYRRIENETNGDDIGDTDNDDDDPGVGHEIVKDEELLQQEKSALGIDPDPLDSDAKLAFNHHGPFSVGTPSRARPTPVPSSPSASSLSRRDTAPPLAASVGSYRGQPLSLFNVVKDPHILQQAAELGNFDSFVGSVYDSEHYTTGYRNSFSNFSGRDRVDRPFSGTPRSLTERMMMDDAAARRSPARQRR</sequence>
<evidence type="ECO:0000256" key="1">
    <source>
        <dbReference type="SAM" id="MobiDB-lite"/>
    </source>
</evidence>
<feature type="compositionally biased region" description="Pro residues" evidence="1">
    <location>
        <begin position="196"/>
        <end position="207"/>
    </location>
</feature>
<reference evidence="2 3" key="1">
    <citation type="journal article" date="2016" name="Genome Biol. Evol.">
        <title>Divergent and convergent evolution of fungal pathogenicity.</title>
        <authorList>
            <person name="Shang Y."/>
            <person name="Xiao G."/>
            <person name="Zheng P."/>
            <person name="Cen K."/>
            <person name="Zhan S."/>
            <person name="Wang C."/>
        </authorList>
    </citation>
    <scope>NUCLEOTIDE SEQUENCE [LARGE SCALE GENOMIC DNA]</scope>
    <source>
        <strain evidence="2 3">RCEF 264</strain>
    </source>
</reference>
<feature type="region of interest" description="Disordered" evidence="1">
    <location>
        <begin position="275"/>
        <end position="328"/>
    </location>
</feature>
<feature type="compositionally biased region" description="Polar residues" evidence="1">
    <location>
        <begin position="342"/>
        <end position="358"/>
    </location>
</feature>
<evidence type="ECO:0000313" key="2">
    <source>
        <dbReference type="EMBL" id="OAA54097.1"/>
    </source>
</evidence>
<feature type="region of interest" description="Disordered" evidence="1">
    <location>
        <begin position="670"/>
        <end position="704"/>
    </location>
</feature>
<dbReference type="Proteomes" id="UP000076874">
    <property type="component" value="Unassembled WGS sequence"/>
</dbReference>
<feature type="compositionally biased region" description="Basic and acidic residues" evidence="1">
    <location>
        <begin position="684"/>
        <end position="695"/>
    </location>
</feature>
<feature type="compositionally biased region" description="Acidic residues" evidence="1">
    <location>
        <begin position="523"/>
        <end position="538"/>
    </location>
</feature>
<evidence type="ECO:0000313" key="3">
    <source>
        <dbReference type="Proteomes" id="UP000076874"/>
    </source>
</evidence>
<feature type="region of interest" description="Disordered" evidence="1">
    <location>
        <begin position="150"/>
        <end position="232"/>
    </location>
</feature>
<proteinExistence type="predicted"/>
<feature type="region of interest" description="Disordered" evidence="1">
    <location>
        <begin position="383"/>
        <end position="616"/>
    </location>
</feature>
<protein>
    <submittedName>
        <fullName evidence="2">Uncharacterized protein</fullName>
    </submittedName>
</protein>
<dbReference type="OrthoDB" id="5418627at2759"/>
<dbReference type="STRING" id="1081102.A0A167M9G1"/>
<feature type="compositionally biased region" description="Low complexity" evidence="1">
    <location>
        <begin position="583"/>
        <end position="601"/>
    </location>
</feature>
<organism evidence="2 3">
    <name type="scientific">Niveomyces insectorum RCEF 264</name>
    <dbReference type="NCBI Taxonomy" id="1081102"/>
    <lineage>
        <taxon>Eukaryota</taxon>
        <taxon>Fungi</taxon>
        <taxon>Dikarya</taxon>
        <taxon>Ascomycota</taxon>
        <taxon>Pezizomycotina</taxon>
        <taxon>Sordariomycetes</taxon>
        <taxon>Hypocreomycetidae</taxon>
        <taxon>Hypocreales</taxon>
        <taxon>Cordycipitaceae</taxon>
        <taxon>Niveomyces</taxon>
    </lineage>
</organism>
<feature type="compositionally biased region" description="Low complexity" evidence="1">
    <location>
        <begin position="293"/>
        <end position="307"/>
    </location>
</feature>
<dbReference type="AlphaFoldDB" id="A0A167M9G1"/>
<dbReference type="EMBL" id="AZHD01000025">
    <property type="protein sequence ID" value="OAA54097.1"/>
    <property type="molecule type" value="Genomic_DNA"/>
</dbReference>
<comment type="caution">
    <text evidence="2">The sequence shown here is derived from an EMBL/GenBank/DDBJ whole genome shotgun (WGS) entry which is preliminary data.</text>
</comment>
<feature type="region of interest" description="Disordered" evidence="1">
    <location>
        <begin position="81"/>
        <end position="131"/>
    </location>
</feature>
<feature type="compositionally biased region" description="Acidic residues" evidence="1">
    <location>
        <begin position="428"/>
        <end position="438"/>
    </location>
</feature>